<accession>A0A6J2TS70</accession>
<proteinExistence type="predicted"/>
<feature type="region of interest" description="Disordered" evidence="1">
    <location>
        <begin position="148"/>
        <end position="168"/>
    </location>
</feature>
<dbReference type="OrthoDB" id="8067572at2759"/>
<evidence type="ECO:0000256" key="1">
    <source>
        <dbReference type="SAM" id="MobiDB-lite"/>
    </source>
</evidence>
<keyword evidence="3" id="KW-1185">Reference proteome</keyword>
<organism evidence="3 4">
    <name type="scientific">Drosophila lebanonensis</name>
    <name type="common">Fruit fly</name>
    <name type="synonym">Scaptodrosophila lebanonensis</name>
    <dbReference type="NCBI Taxonomy" id="7225"/>
    <lineage>
        <taxon>Eukaryota</taxon>
        <taxon>Metazoa</taxon>
        <taxon>Ecdysozoa</taxon>
        <taxon>Arthropoda</taxon>
        <taxon>Hexapoda</taxon>
        <taxon>Insecta</taxon>
        <taxon>Pterygota</taxon>
        <taxon>Neoptera</taxon>
        <taxon>Endopterygota</taxon>
        <taxon>Diptera</taxon>
        <taxon>Brachycera</taxon>
        <taxon>Muscomorpha</taxon>
        <taxon>Ephydroidea</taxon>
        <taxon>Drosophilidae</taxon>
        <taxon>Scaptodrosophila</taxon>
    </lineage>
</organism>
<dbReference type="Proteomes" id="UP000504634">
    <property type="component" value="Unplaced"/>
</dbReference>
<evidence type="ECO:0000313" key="4">
    <source>
        <dbReference type="RefSeq" id="XP_030378914.1"/>
    </source>
</evidence>
<feature type="signal peptide" evidence="2">
    <location>
        <begin position="1"/>
        <end position="24"/>
    </location>
</feature>
<dbReference type="RefSeq" id="XP_030378914.1">
    <property type="nucleotide sequence ID" value="XM_030523054.1"/>
</dbReference>
<feature type="chain" id="PRO_5026794334" evidence="2">
    <location>
        <begin position="25"/>
        <end position="288"/>
    </location>
</feature>
<gene>
    <name evidence="4" type="primary">LOC115627399</name>
</gene>
<evidence type="ECO:0000313" key="3">
    <source>
        <dbReference type="Proteomes" id="UP000504634"/>
    </source>
</evidence>
<sequence>MSSMWQHYALALIVLKAMLLAAMAAPTTTTTAATATWMTPTLTTKSKDGDADTQQQWVNSQPVYELQLVVWPDDIEDGDDVGNSVATTVEATATTTTTTTRKPFSTTNASPLLPLYEDQLVVFPQMDFEEENLDYFFDDLPVSVAQPAPAPATGTTTTSTTTTTVKPLSTRPTIPAVAVAPSESLVYVLEDYHVVHPNGTAEYKLALSNGLVNYKKMYNKLVGDQVINVQEGYDSVPIPGREHEYQTQYYIADENGFNVYKIEHNYRVPVLPNYLHYKAKNVAAEATM</sequence>
<reference evidence="4" key="1">
    <citation type="submission" date="2025-08" db="UniProtKB">
        <authorList>
            <consortium name="RefSeq"/>
        </authorList>
    </citation>
    <scope>IDENTIFICATION</scope>
    <source>
        <strain evidence="4">11010-0011.00</strain>
        <tissue evidence="4">Whole body</tissue>
    </source>
</reference>
<dbReference type="GeneID" id="115627399"/>
<keyword evidence="2" id="KW-0732">Signal</keyword>
<name>A0A6J2TS70_DROLE</name>
<dbReference type="AlphaFoldDB" id="A0A6J2TS70"/>
<protein>
    <submittedName>
        <fullName evidence="4">Uncharacterized protein LOC115627399</fullName>
    </submittedName>
</protein>
<evidence type="ECO:0000256" key="2">
    <source>
        <dbReference type="SAM" id="SignalP"/>
    </source>
</evidence>